<accession>A0A8H7ZSN8</accession>
<gene>
    <name evidence="2" type="ORF">BJ554DRAFT_1235</name>
</gene>
<feature type="region of interest" description="Disordered" evidence="1">
    <location>
        <begin position="83"/>
        <end position="104"/>
    </location>
</feature>
<evidence type="ECO:0000313" key="3">
    <source>
        <dbReference type="Proteomes" id="UP000673691"/>
    </source>
</evidence>
<dbReference type="Proteomes" id="UP000673691">
    <property type="component" value="Unassembled WGS sequence"/>
</dbReference>
<protein>
    <submittedName>
        <fullName evidence="2">Uncharacterized protein</fullName>
    </submittedName>
</protein>
<reference evidence="2 3" key="1">
    <citation type="journal article" name="Sci. Rep.">
        <title>Genome-scale phylogenetic analyses confirm Olpidium as the closest living zoosporic fungus to the non-flagellated, terrestrial fungi.</title>
        <authorList>
            <person name="Chang Y."/>
            <person name="Rochon D."/>
            <person name="Sekimoto S."/>
            <person name="Wang Y."/>
            <person name="Chovatia M."/>
            <person name="Sandor L."/>
            <person name="Salamov A."/>
            <person name="Grigoriev I.V."/>
            <person name="Stajich J.E."/>
            <person name="Spatafora J.W."/>
        </authorList>
    </citation>
    <scope>NUCLEOTIDE SEQUENCE [LARGE SCALE GENOMIC DNA]</scope>
    <source>
        <strain evidence="2">S191</strain>
    </source>
</reference>
<evidence type="ECO:0000256" key="1">
    <source>
        <dbReference type="SAM" id="MobiDB-lite"/>
    </source>
</evidence>
<sequence>MPKANKSQTLLDRWSLLNQWMEQATQQENCDPLLKELATRISDNVRANQKRVRAKTFRGGAADRHHVFAILKADEVKAHIESSCAPPEDEEAKEQEEEVADPGEFSTDIHQKLKFVRVRCNFPRAASCRSVPPAQVRTSPVPARPFAERAQKAEPDFRA</sequence>
<evidence type="ECO:0000313" key="2">
    <source>
        <dbReference type="EMBL" id="KAG5458520.1"/>
    </source>
</evidence>
<proteinExistence type="predicted"/>
<feature type="region of interest" description="Disordered" evidence="1">
    <location>
        <begin position="129"/>
        <end position="159"/>
    </location>
</feature>
<organism evidence="2 3">
    <name type="scientific">Olpidium bornovanus</name>
    <dbReference type="NCBI Taxonomy" id="278681"/>
    <lineage>
        <taxon>Eukaryota</taxon>
        <taxon>Fungi</taxon>
        <taxon>Fungi incertae sedis</taxon>
        <taxon>Olpidiomycota</taxon>
        <taxon>Olpidiomycotina</taxon>
        <taxon>Olpidiomycetes</taxon>
        <taxon>Olpidiales</taxon>
        <taxon>Olpidiaceae</taxon>
        <taxon>Olpidium</taxon>
    </lineage>
</organism>
<feature type="compositionally biased region" description="Basic and acidic residues" evidence="1">
    <location>
        <begin position="146"/>
        <end position="159"/>
    </location>
</feature>
<name>A0A8H7ZSN8_9FUNG</name>
<feature type="compositionally biased region" description="Acidic residues" evidence="1">
    <location>
        <begin position="87"/>
        <end position="101"/>
    </location>
</feature>
<dbReference type="AlphaFoldDB" id="A0A8H7ZSN8"/>
<comment type="caution">
    <text evidence="2">The sequence shown here is derived from an EMBL/GenBank/DDBJ whole genome shotgun (WGS) entry which is preliminary data.</text>
</comment>
<dbReference type="EMBL" id="JAEFCI010008347">
    <property type="protein sequence ID" value="KAG5458520.1"/>
    <property type="molecule type" value="Genomic_DNA"/>
</dbReference>
<keyword evidence="3" id="KW-1185">Reference proteome</keyword>